<feature type="coiled-coil region" evidence="1">
    <location>
        <begin position="459"/>
        <end position="537"/>
    </location>
</feature>
<keyword evidence="1" id="KW-0175">Coiled coil</keyword>
<feature type="compositionally biased region" description="Basic and acidic residues" evidence="2">
    <location>
        <begin position="380"/>
        <end position="401"/>
    </location>
</feature>
<evidence type="ECO:0000256" key="1">
    <source>
        <dbReference type="SAM" id="Coils"/>
    </source>
</evidence>
<dbReference type="EMBL" id="JAKEKT020000055">
    <property type="protein sequence ID" value="KAL1640076.1"/>
    <property type="molecule type" value="Genomic_DNA"/>
</dbReference>
<name>A0ABR3TKY4_9PEZI</name>
<evidence type="ECO:0000313" key="4">
    <source>
        <dbReference type="Proteomes" id="UP001521184"/>
    </source>
</evidence>
<feature type="region of interest" description="Disordered" evidence="2">
    <location>
        <begin position="670"/>
        <end position="735"/>
    </location>
</feature>
<evidence type="ECO:0000313" key="3">
    <source>
        <dbReference type="EMBL" id="KAL1640076.1"/>
    </source>
</evidence>
<keyword evidence="4" id="KW-1185">Reference proteome</keyword>
<proteinExistence type="predicted"/>
<reference evidence="3 4" key="1">
    <citation type="journal article" date="2023" name="Plant Dis.">
        <title>First Report of Diplodia intermedia Causing Canker and Dieback Diseases on Apple Trees in Canada.</title>
        <authorList>
            <person name="Ellouze W."/>
            <person name="Ilyukhin E."/>
            <person name="Sulman M."/>
            <person name="Ali S."/>
        </authorList>
    </citation>
    <scope>NUCLEOTIDE SEQUENCE [LARGE SCALE GENOMIC DNA]</scope>
    <source>
        <strain evidence="3 4">M45-28</strain>
    </source>
</reference>
<evidence type="ECO:0000256" key="2">
    <source>
        <dbReference type="SAM" id="MobiDB-lite"/>
    </source>
</evidence>
<feature type="compositionally biased region" description="Polar residues" evidence="2">
    <location>
        <begin position="724"/>
        <end position="733"/>
    </location>
</feature>
<evidence type="ECO:0008006" key="5">
    <source>
        <dbReference type="Google" id="ProtNLM"/>
    </source>
</evidence>
<sequence>MDPISIIGTAIGVAAVAVELSFKLHEIARTLKDAPREIEDIASEMSILTMILENIDDCLHNHRDLYKDRLGHDVVQILMRFGALTDELKSLLLNLTRKKFARWRFFKKRPRFQELLKKMEAVKTSMNLVLSVMNLAQVHRRREGHPTTSYGVRRTVAESMVETTRLSVERLQKADNETFESDGAGQTQISIRNGPHLQNDTAIWLYRLVYTSEPSPQAFNSEANSIEYGQMHEGHRSVGLNGRKSHEARDEVAGDNGEQETDGSGGTESKEDSKSDLHKQKEGSRGTHATEHPGIHNSTTFSLPTEADVESAKPEMRFQMKGDVSPHDQWPGTAYIVNKLLNAWTSLSQAQINATACQPGSNANEYWRIELNKGIEDYKEHGEDRLDDRATEKVEGSREGEQTPENRLPRINPSRYKRPTNTAYNDYGEASSAQPQLSINAQLSERLGNIEEILLSQQLAKMQEETEQAAADEEAAKALATQAQENRFNAIHDEVQNIIAYHRAQQERAEAEAQSALEMARREKAAKAEAVLAAEREREAWGTEAKAAAALAQRQKEVWERRVAVAVAEAEDAKMMREDERRRAEEEKAEMVGKHLREVEECKGREGAVSAALRGEGAAGGSSRQMRYATGSSVMEVVETYQSNTKPVVETDGIFSGFVQNMKDLGFTRARKSRRSSALRTSNWQVSRKSCSDDDHDDEASEGDDDRRSGALSSSSGKRKLMILTTSTGSPPETLSEVESAIEDAGYEVAMPNSVNSPNRALSTNIIPRATLLWQPQKSSIGGQLLQSMTSLGWSPIYMRTTEARADEAITYECLVIGRDWVDEYALDRYGIDYKILPWNSFMLDSSISADVIDDLVSMTMRMREVGQQQRIRSYFSESAARRTALPGSQEPSVAESDTAESPSSASTGSGWISEEEEAVGDEDDSSAPVETDRSGVVSSWTHIKSSLQRLRSLRVAGGQEEQASAREAGKAG</sequence>
<feature type="compositionally biased region" description="Acidic residues" evidence="2">
    <location>
        <begin position="694"/>
        <end position="704"/>
    </location>
</feature>
<gene>
    <name evidence="3" type="ORF">SLS58_007343</name>
</gene>
<accession>A0ABR3TKY4</accession>
<feature type="region of interest" description="Disordered" evidence="2">
    <location>
        <begin position="380"/>
        <end position="421"/>
    </location>
</feature>
<comment type="caution">
    <text evidence="3">The sequence shown here is derived from an EMBL/GenBank/DDBJ whole genome shotgun (WGS) entry which is preliminary data.</text>
</comment>
<dbReference type="Proteomes" id="UP001521184">
    <property type="component" value="Unassembled WGS sequence"/>
</dbReference>
<feature type="region of interest" description="Disordered" evidence="2">
    <location>
        <begin position="882"/>
        <end position="941"/>
    </location>
</feature>
<feature type="region of interest" description="Disordered" evidence="2">
    <location>
        <begin position="236"/>
        <end position="310"/>
    </location>
</feature>
<feature type="compositionally biased region" description="Acidic residues" evidence="2">
    <location>
        <begin position="914"/>
        <end position="926"/>
    </location>
</feature>
<feature type="compositionally biased region" description="Basic and acidic residues" evidence="2">
    <location>
        <begin position="268"/>
        <end position="294"/>
    </location>
</feature>
<protein>
    <recommendedName>
        <fullName evidence="5">Fungal N-terminal domain-containing protein</fullName>
    </recommendedName>
</protein>
<feature type="compositionally biased region" description="Polar residues" evidence="2">
    <location>
        <begin position="900"/>
        <end position="911"/>
    </location>
</feature>
<organism evidence="3 4">
    <name type="scientific">Diplodia intermedia</name>
    <dbReference type="NCBI Taxonomy" id="856260"/>
    <lineage>
        <taxon>Eukaryota</taxon>
        <taxon>Fungi</taxon>
        <taxon>Dikarya</taxon>
        <taxon>Ascomycota</taxon>
        <taxon>Pezizomycotina</taxon>
        <taxon>Dothideomycetes</taxon>
        <taxon>Dothideomycetes incertae sedis</taxon>
        <taxon>Botryosphaeriales</taxon>
        <taxon>Botryosphaeriaceae</taxon>
        <taxon>Diplodia</taxon>
    </lineage>
</organism>